<protein>
    <recommendedName>
        <fullName evidence="3">DNA-binding protein</fullName>
    </recommendedName>
</protein>
<comment type="caution">
    <text evidence="1">The sequence shown here is derived from an EMBL/GenBank/DDBJ whole genome shotgun (WGS) entry which is preliminary data.</text>
</comment>
<dbReference type="SUPFAM" id="SSF47789">
    <property type="entry name" value="C-terminal domain of RNA polymerase alpha subunit"/>
    <property type="match status" value="1"/>
</dbReference>
<dbReference type="EMBL" id="AEUN01000406">
    <property type="protein sequence ID" value="EHJ08000.1"/>
    <property type="molecule type" value="Genomic_DNA"/>
</dbReference>
<name>G5JIK1_9STAP</name>
<dbReference type="AlphaFoldDB" id="G5JIK1"/>
<accession>G5JIK1</accession>
<evidence type="ECO:0000313" key="2">
    <source>
        <dbReference type="Proteomes" id="UP000005413"/>
    </source>
</evidence>
<dbReference type="Proteomes" id="UP000005413">
    <property type="component" value="Unassembled WGS sequence"/>
</dbReference>
<sequence length="200" mass="22194">MTNLPKIGQPASRALQREDITCLEDVAHFSKAYLLSLHGVGPKTIALIEASLHKYNLHFNGVRPTQPISLTIQQTYTHTAKTQKMFDFVVATASLDIDVLCRIVTDHFIWKIPGTIEIHGVQILLQQLSSQPKVTGIDITSILTDGNLGSLQGMQTLENDAQVYFATFFEFDNDSDNANITQATTYEHVTESLASQFNLT</sequence>
<reference evidence="1 2" key="1">
    <citation type="journal article" date="2012" name="BMC Genomics">
        <title>Comparative genomic analysis of the genus Staphylococcus including Staphylococcus aureus and its newly described sister species Staphylococcus simiae.</title>
        <authorList>
            <person name="Suzuki H."/>
            <person name="Lefebure T."/>
            <person name="Pavinski Bitar P."/>
            <person name="Stanhope M.J."/>
        </authorList>
    </citation>
    <scope>NUCLEOTIDE SEQUENCE [LARGE SCALE GENOMIC DNA]</scope>
    <source>
        <strain evidence="1 2">CCM 7213</strain>
    </source>
</reference>
<dbReference type="PATRIC" id="fig|911238.3.peg.1095"/>
<keyword evidence="2" id="KW-1185">Reference proteome</keyword>
<evidence type="ECO:0008006" key="3">
    <source>
        <dbReference type="Google" id="ProtNLM"/>
    </source>
</evidence>
<evidence type="ECO:0000313" key="1">
    <source>
        <dbReference type="EMBL" id="EHJ08000.1"/>
    </source>
</evidence>
<proteinExistence type="predicted"/>
<dbReference type="OrthoDB" id="6692273at2"/>
<organism evidence="1 2">
    <name type="scientific">Staphylococcus simiae CCM 7213 = CCUG 51256</name>
    <dbReference type="NCBI Taxonomy" id="911238"/>
    <lineage>
        <taxon>Bacteria</taxon>
        <taxon>Bacillati</taxon>
        <taxon>Bacillota</taxon>
        <taxon>Bacilli</taxon>
        <taxon>Bacillales</taxon>
        <taxon>Staphylococcaceae</taxon>
        <taxon>Staphylococcus</taxon>
    </lineage>
</organism>
<dbReference type="Gene3D" id="1.10.150.20">
    <property type="entry name" value="5' to 3' exonuclease, C-terminal subdomain"/>
    <property type="match status" value="1"/>
</dbReference>
<gene>
    <name evidence="1" type="ORF">SS7213T_06446</name>
</gene>
<dbReference type="RefSeq" id="WP_002463861.1">
    <property type="nucleotide sequence ID" value="NZ_AEUN01000406.1"/>
</dbReference>
<dbReference type="Gene3D" id="3.10.450.50">
    <property type="match status" value="1"/>
</dbReference>